<dbReference type="SUPFAM" id="SSF52047">
    <property type="entry name" value="RNI-like"/>
    <property type="match status" value="1"/>
</dbReference>
<comment type="caution">
    <text evidence="2">The sequence shown here is derived from an EMBL/GenBank/DDBJ whole genome shotgun (WGS) entry which is preliminary data.</text>
</comment>
<feature type="compositionally biased region" description="Acidic residues" evidence="1">
    <location>
        <begin position="468"/>
        <end position="487"/>
    </location>
</feature>
<evidence type="ECO:0008006" key="4">
    <source>
        <dbReference type="Google" id="ProtNLM"/>
    </source>
</evidence>
<reference evidence="2" key="1">
    <citation type="submission" date="2022-08" db="EMBL/GenBank/DDBJ databases">
        <authorList>
            <consortium name="DOE Joint Genome Institute"/>
            <person name="Min B."/>
            <person name="Riley R."/>
            <person name="Sierra-Patev S."/>
            <person name="Naranjo-Ortiz M."/>
            <person name="Looney B."/>
            <person name="Konkel Z."/>
            <person name="Slot J.C."/>
            <person name="Sakamoto Y."/>
            <person name="Steenwyk J.L."/>
            <person name="Rokas A."/>
            <person name="Carro J."/>
            <person name="Camarero S."/>
            <person name="Ferreira P."/>
            <person name="Molpeceres G."/>
            <person name="Ruiz-Duenas F.J."/>
            <person name="Serrano A."/>
            <person name="Henrissat B."/>
            <person name="Drula E."/>
            <person name="Hughes K.W."/>
            <person name="Mata J.L."/>
            <person name="Ishikawa N.K."/>
            <person name="Vargas-Isla R."/>
            <person name="Ushijima S."/>
            <person name="Smith C.A."/>
            <person name="Ahrendt S."/>
            <person name="Andreopoulos W."/>
            <person name="He G."/>
            <person name="Labutti K."/>
            <person name="Lipzen A."/>
            <person name="Ng V."/>
            <person name="Sandor L."/>
            <person name="Barry K."/>
            <person name="Martinez A.T."/>
            <person name="Xiao Y."/>
            <person name="Gibbons J.G."/>
            <person name="Terashima K."/>
            <person name="Hibbett D.S."/>
            <person name="Grigoriev I.V."/>
        </authorList>
    </citation>
    <scope>NUCLEOTIDE SEQUENCE</scope>
    <source>
        <strain evidence="2">TFB9207</strain>
    </source>
</reference>
<dbReference type="Proteomes" id="UP001163846">
    <property type="component" value="Unassembled WGS sequence"/>
</dbReference>
<dbReference type="EMBL" id="MU806229">
    <property type="protein sequence ID" value="KAJ3837678.1"/>
    <property type="molecule type" value="Genomic_DNA"/>
</dbReference>
<dbReference type="AlphaFoldDB" id="A0AA38P7E2"/>
<sequence length="588" mass="66449">MPNARLIRRTVRSIHDLPVELLTDVFCFYCEQNEDLHPTEPAFSVVLDCKKLRTPFRTITSTCEHWRDIVFGSPRFWSSFSVHFDYTTEDKQCGYLLEALSRTGNVKLRLNIAYTDASLDFDDADPSDIQRFAVIAGMLDRANRWRDVRLELPSHIFGRVIRYLGRNDTPPHGYFPNLERLDCSDLTMNYPTRARHHYLDLYKFNIFNPCPALKHLSLNPFYYAQLRNLKIEELYVSPLSTLLSQCSSLTSLVLTTSGEYFRKSPFMIKHDGKYSKSNPLYYPSLTTLSLPDYNPLSSIGWADVRFPSLDTLHIGRTRHPGKFQALIDMLKESGCNLQTMILGAMPAIVLRDLLSFATSLKSLTLTMQHLNHYLCLNKLDRFLAPLYGTELGVSVPGLSSLKIEIHPGDLPSGRLRAYTYPEFTSEDAESAVALASDTDDFSSDLESDFDSDSDTSSEAYFEAYSDQPDTEATSEADPGVEIEADREDDTKDTTTSEGPPGENAARLIAAEISLVYTVVNRLRFMVKSRYGLGGGPSVRIKTKPYIDLPPLPSNVSADDVLTHLPDYLLAVERTGVLERLLTLEFVWE</sequence>
<accession>A0AA38P7E2</accession>
<evidence type="ECO:0000313" key="2">
    <source>
        <dbReference type="EMBL" id="KAJ3837678.1"/>
    </source>
</evidence>
<evidence type="ECO:0000256" key="1">
    <source>
        <dbReference type="SAM" id="MobiDB-lite"/>
    </source>
</evidence>
<proteinExistence type="predicted"/>
<evidence type="ECO:0000313" key="3">
    <source>
        <dbReference type="Proteomes" id="UP001163846"/>
    </source>
</evidence>
<feature type="region of interest" description="Disordered" evidence="1">
    <location>
        <begin position="463"/>
        <end position="502"/>
    </location>
</feature>
<gene>
    <name evidence="2" type="ORF">F5878DRAFT_203628</name>
</gene>
<keyword evidence="3" id="KW-1185">Reference proteome</keyword>
<dbReference type="InterPro" id="IPR032675">
    <property type="entry name" value="LRR_dom_sf"/>
</dbReference>
<organism evidence="2 3">
    <name type="scientific">Lentinula raphanica</name>
    <dbReference type="NCBI Taxonomy" id="153919"/>
    <lineage>
        <taxon>Eukaryota</taxon>
        <taxon>Fungi</taxon>
        <taxon>Dikarya</taxon>
        <taxon>Basidiomycota</taxon>
        <taxon>Agaricomycotina</taxon>
        <taxon>Agaricomycetes</taxon>
        <taxon>Agaricomycetidae</taxon>
        <taxon>Agaricales</taxon>
        <taxon>Marasmiineae</taxon>
        <taxon>Omphalotaceae</taxon>
        <taxon>Lentinula</taxon>
    </lineage>
</organism>
<protein>
    <recommendedName>
        <fullName evidence="4">F-box domain-containing protein</fullName>
    </recommendedName>
</protein>
<dbReference type="Gene3D" id="3.80.10.10">
    <property type="entry name" value="Ribonuclease Inhibitor"/>
    <property type="match status" value="1"/>
</dbReference>
<name>A0AA38P7E2_9AGAR</name>